<dbReference type="EMBL" id="CP076459">
    <property type="protein sequence ID" value="QWQ31448.1"/>
    <property type="molecule type" value="Genomic_DNA"/>
</dbReference>
<feature type="region of interest" description="Disordered" evidence="3">
    <location>
        <begin position="21"/>
        <end position="51"/>
    </location>
</feature>
<feature type="domain" description="SHSP" evidence="4">
    <location>
        <begin position="54"/>
        <end position="168"/>
    </location>
</feature>
<sequence length="203" mass="22396">MARKQDDTLLTEQELAAAFIDDDNDDLLPGFNDDNSRSNSTPATRSDDNWEDEADDAMGQLAVDVFETENNLVIKARTAGVDRNDLDVSISDGILTISGTLSSGDEADVRQWHIQECYWGEFSRTLALPTAVNEEGVKAELKDGVLTITFEKIKQEKSKEDSSSVKTISQKIPSQVGGIFLAIKKEPHQRGSFLSLGRIMILM</sequence>
<dbReference type="PANTHER" id="PTHR11527">
    <property type="entry name" value="HEAT-SHOCK PROTEIN 20 FAMILY MEMBER"/>
    <property type="match status" value="1"/>
</dbReference>
<evidence type="ECO:0000259" key="4">
    <source>
        <dbReference type="PROSITE" id="PS01031"/>
    </source>
</evidence>
<gene>
    <name evidence="5" type="ORF">KOY49_00135</name>
</gene>
<dbReference type="InterPro" id="IPR008978">
    <property type="entry name" value="HSP20-like_chaperone"/>
</dbReference>
<dbReference type="Proteomes" id="UP000677117">
    <property type="component" value="Chromosome"/>
</dbReference>
<proteinExistence type="inferred from homology"/>
<comment type="similarity">
    <text evidence="1 2">Belongs to the small heat shock protein (HSP20) family.</text>
</comment>
<evidence type="ECO:0000256" key="1">
    <source>
        <dbReference type="PROSITE-ProRule" id="PRU00285"/>
    </source>
</evidence>
<evidence type="ECO:0000256" key="2">
    <source>
        <dbReference type="RuleBase" id="RU003616"/>
    </source>
</evidence>
<keyword evidence="6" id="KW-1185">Reference proteome</keyword>
<dbReference type="CDD" id="cd06464">
    <property type="entry name" value="ACD_sHsps-like"/>
    <property type="match status" value="1"/>
</dbReference>
<dbReference type="Gene3D" id="2.60.40.790">
    <property type="match status" value="1"/>
</dbReference>
<name>A0A8F1SAC6_9BACT</name>
<dbReference type="InterPro" id="IPR031107">
    <property type="entry name" value="Small_HSP"/>
</dbReference>
<organism evidence="5 6">
    <name type="scientific">Candidatus Minimicrobia vallesae</name>
    <dbReference type="NCBI Taxonomy" id="2841264"/>
    <lineage>
        <taxon>Bacteria</taxon>
        <taxon>Candidatus Saccharimonadota</taxon>
        <taxon>Candidatus Saccharimonadota incertae sedis</taxon>
        <taxon>Candidatus Minimicrobia</taxon>
    </lineage>
</organism>
<dbReference type="SUPFAM" id="SSF49764">
    <property type="entry name" value="HSP20-like chaperones"/>
    <property type="match status" value="1"/>
</dbReference>
<dbReference type="KEGG" id="mvl:KOY49_00135"/>
<evidence type="ECO:0000313" key="6">
    <source>
        <dbReference type="Proteomes" id="UP000677117"/>
    </source>
</evidence>
<dbReference type="Pfam" id="PF00011">
    <property type="entry name" value="HSP20"/>
    <property type="match status" value="1"/>
</dbReference>
<dbReference type="RefSeq" id="WP_232736228.1">
    <property type="nucleotide sequence ID" value="NZ_CP076459.1"/>
</dbReference>
<evidence type="ECO:0000313" key="5">
    <source>
        <dbReference type="EMBL" id="QWQ31448.1"/>
    </source>
</evidence>
<dbReference type="AlphaFoldDB" id="A0A8F1SAC6"/>
<dbReference type="InterPro" id="IPR002068">
    <property type="entry name" value="A-crystallin/Hsp20_dom"/>
</dbReference>
<reference evidence="5" key="1">
    <citation type="submission" date="2021-06" db="EMBL/GenBank/DDBJ databases">
        <title>An adapted protocol for Saccharibacteria cultivation: two new species join this phylum of Candidate Phyla Radiations.</title>
        <authorList>
            <person name="Ibrahim A."/>
            <person name="Maatouk M."/>
            <person name="Raoult D."/>
            <person name="Bittar F."/>
        </authorList>
    </citation>
    <scope>NUCLEOTIDE SEQUENCE</scope>
    <source>
        <strain evidence="5">IHU2</strain>
    </source>
</reference>
<evidence type="ECO:0000256" key="3">
    <source>
        <dbReference type="SAM" id="MobiDB-lite"/>
    </source>
</evidence>
<dbReference type="PROSITE" id="PS01031">
    <property type="entry name" value="SHSP"/>
    <property type="match status" value="1"/>
</dbReference>
<accession>A0A8F1SAC6</accession>
<protein>
    <submittedName>
        <fullName evidence="5">Hsp20/alpha crystallin family protein</fullName>
    </submittedName>
</protein>